<dbReference type="EMBL" id="BGZK01001072">
    <property type="protein sequence ID" value="GBP70384.1"/>
    <property type="molecule type" value="Genomic_DNA"/>
</dbReference>
<protein>
    <recommendedName>
        <fullName evidence="3">Endonuclease-reverse transcriptase</fullName>
    </recommendedName>
</protein>
<dbReference type="STRING" id="151549.A0A4C1Y632"/>
<gene>
    <name evidence="1" type="ORF">EVAR_45651_1</name>
</gene>
<organism evidence="1 2">
    <name type="scientific">Eumeta variegata</name>
    <name type="common">Bagworm moth</name>
    <name type="synonym">Eumeta japonica</name>
    <dbReference type="NCBI Taxonomy" id="151549"/>
    <lineage>
        <taxon>Eukaryota</taxon>
        <taxon>Metazoa</taxon>
        <taxon>Ecdysozoa</taxon>
        <taxon>Arthropoda</taxon>
        <taxon>Hexapoda</taxon>
        <taxon>Insecta</taxon>
        <taxon>Pterygota</taxon>
        <taxon>Neoptera</taxon>
        <taxon>Endopterygota</taxon>
        <taxon>Lepidoptera</taxon>
        <taxon>Glossata</taxon>
        <taxon>Ditrysia</taxon>
        <taxon>Tineoidea</taxon>
        <taxon>Psychidae</taxon>
        <taxon>Oiketicinae</taxon>
        <taxon>Eumeta</taxon>
    </lineage>
</organism>
<dbReference type="OrthoDB" id="410404at2759"/>
<evidence type="ECO:0000313" key="2">
    <source>
        <dbReference type="Proteomes" id="UP000299102"/>
    </source>
</evidence>
<proteinExistence type="predicted"/>
<evidence type="ECO:0000313" key="1">
    <source>
        <dbReference type="EMBL" id="GBP70384.1"/>
    </source>
</evidence>
<keyword evidence="2" id="KW-1185">Reference proteome</keyword>
<dbReference type="AlphaFoldDB" id="A0A4C1Y632"/>
<name>A0A4C1Y632_EUMVA</name>
<evidence type="ECO:0008006" key="3">
    <source>
        <dbReference type="Google" id="ProtNLM"/>
    </source>
</evidence>
<comment type="caution">
    <text evidence="1">The sequence shown here is derived from an EMBL/GenBank/DDBJ whole genome shotgun (WGS) entry which is preliminary data.</text>
</comment>
<dbReference type="Proteomes" id="UP000299102">
    <property type="component" value="Unassembled WGS sequence"/>
</dbReference>
<accession>A0A4C1Y632</accession>
<sequence length="162" mass="19730">MCKCSNLRLRLSADTAHEISRRIRSARRLCYRYRSLFRSQTLDRRLKFTVYKFFVRPLLTYGCEVWRLTRRAARRLWRFEIGVLVEIYKSKYPRRHPKRLRPDLRMVYASYDETDVVRHAQSERLRWGTLLRQEKNAIVFATKGKQCSVRFRDGAYMTKRTQ</sequence>
<reference evidence="1 2" key="1">
    <citation type="journal article" date="2019" name="Commun. Biol.">
        <title>The bagworm genome reveals a unique fibroin gene that provides high tensile strength.</title>
        <authorList>
            <person name="Kono N."/>
            <person name="Nakamura H."/>
            <person name="Ohtoshi R."/>
            <person name="Tomita M."/>
            <person name="Numata K."/>
            <person name="Arakawa K."/>
        </authorList>
    </citation>
    <scope>NUCLEOTIDE SEQUENCE [LARGE SCALE GENOMIC DNA]</scope>
</reference>